<organism evidence="1 2">
    <name type="scientific">Trichonephila clavata</name>
    <name type="common">Joro spider</name>
    <name type="synonym">Nephila clavata</name>
    <dbReference type="NCBI Taxonomy" id="2740835"/>
    <lineage>
        <taxon>Eukaryota</taxon>
        <taxon>Metazoa</taxon>
        <taxon>Ecdysozoa</taxon>
        <taxon>Arthropoda</taxon>
        <taxon>Chelicerata</taxon>
        <taxon>Arachnida</taxon>
        <taxon>Araneae</taxon>
        <taxon>Araneomorphae</taxon>
        <taxon>Entelegynae</taxon>
        <taxon>Araneoidea</taxon>
        <taxon>Nephilidae</taxon>
        <taxon>Trichonephila</taxon>
    </lineage>
</organism>
<comment type="caution">
    <text evidence="1">The sequence shown here is derived from an EMBL/GenBank/DDBJ whole genome shotgun (WGS) entry which is preliminary data.</text>
</comment>
<gene>
    <name evidence="1" type="ORF">TNCT_537911</name>
</gene>
<reference evidence="1" key="1">
    <citation type="submission" date="2020-07" db="EMBL/GenBank/DDBJ databases">
        <title>Multicomponent nature underlies the extraordinary mechanical properties of spider dragline silk.</title>
        <authorList>
            <person name="Kono N."/>
            <person name="Nakamura H."/>
            <person name="Mori M."/>
            <person name="Yoshida Y."/>
            <person name="Ohtoshi R."/>
            <person name="Malay A.D."/>
            <person name="Moran D.A.P."/>
            <person name="Tomita M."/>
            <person name="Numata K."/>
            <person name="Arakawa K."/>
        </authorList>
    </citation>
    <scope>NUCLEOTIDE SEQUENCE</scope>
</reference>
<keyword evidence="2" id="KW-1185">Reference proteome</keyword>
<proteinExistence type="predicted"/>
<dbReference type="OrthoDB" id="6434680at2759"/>
<evidence type="ECO:0000313" key="1">
    <source>
        <dbReference type="EMBL" id="GFR02744.1"/>
    </source>
</evidence>
<protein>
    <submittedName>
        <fullName evidence="1">Uncharacterized protein</fullName>
    </submittedName>
</protein>
<sequence>MGRPKVASNNYSSISPFVQSHGISDLWRLETIGTTDPCETDSSKDLESKAIDYFSRSVKIDEDGRYERGQTSLECSI</sequence>
<evidence type="ECO:0000313" key="2">
    <source>
        <dbReference type="Proteomes" id="UP000887116"/>
    </source>
</evidence>
<dbReference type="EMBL" id="BMAO01025455">
    <property type="protein sequence ID" value="GFR02744.1"/>
    <property type="molecule type" value="Genomic_DNA"/>
</dbReference>
<dbReference type="AlphaFoldDB" id="A0A8X6GGM5"/>
<dbReference type="Proteomes" id="UP000887116">
    <property type="component" value="Unassembled WGS sequence"/>
</dbReference>
<accession>A0A8X6GGM5</accession>
<name>A0A8X6GGM5_TRICU</name>